<proteinExistence type="predicted"/>
<sequence length="529" mass="58469">MLRKEPKLPVKQLTILAICRFAEPVVYTSVLPYLPEMMESVGVRKNEIAKWVGISSAVVAGCQCIMAVPWGTFSDRVGRKYTILLGLTSTMFFSLVFGFSQSLTTLLISRAFLGLMNGNVGIIRTMVAELVREKELQPLAFSMMPLVWSIGSIFGPAFGGALANPAVKHPEIFGNWEIFKKYPFALPNILSAILFVVGITTGFLFLEETLESRKHKRDYGLILGRMLTQSCSSKRSKPHYQKIHAPVNERTGLLASDEESTSHAESNNTISKATTYGTNENSPDYDIVEPKKKTSSKFKTIFTPQSTLTLIVYGMLAMHSMGFDSLFPVFLHHPQQDLVNNPDVELPFRFTSGFGLGSQTIGILYTLNGVIGMFVQFIFFPLCAQRYGVLRCFRTVALCFPFIYFVTPFLVLVPESMSMILVYLLLMTKMILGMFAFPCTTILLTNTASSLKILGTLNGVGVSISAIGRAVGPALVGEAFTVGVKLGYVIIPWWMLTALTVVATIPVFWIEETDGFAPDDEGDDDDDEE</sequence>
<comment type="subcellular location">
    <subcellularLocation>
        <location evidence="1">Membrane</location>
        <topology evidence="1">Multi-pass membrane protein</topology>
    </subcellularLocation>
</comment>
<dbReference type="InterPro" id="IPR011701">
    <property type="entry name" value="MFS"/>
</dbReference>
<feature type="transmembrane region" description="Helical" evidence="7">
    <location>
        <begin position="182"/>
        <end position="206"/>
    </location>
</feature>
<evidence type="ECO:0000256" key="7">
    <source>
        <dbReference type="SAM" id="Phobius"/>
    </source>
</evidence>
<feature type="region of interest" description="Disordered" evidence="6">
    <location>
        <begin position="254"/>
        <end position="288"/>
    </location>
</feature>
<dbReference type="PANTHER" id="PTHR23504:SF8">
    <property type="entry name" value="TRANSPORTER, PUTATIVE (AFU_ORTHOLOGUE AFUA_1G03730)-RELATED"/>
    <property type="match status" value="1"/>
</dbReference>
<dbReference type="Pfam" id="PF07690">
    <property type="entry name" value="MFS_1"/>
    <property type="match status" value="1"/>
</dbReference>
<dbReference type="SUPFAM" id="SSF103473">
    <property type="entry name" value="MFS general substrate transporter"/>
    <property type="match status" value="1"/>
</dbReference>
<evidence type="ECO:0000256" key="4">
    <source>
        <dbReference type="ARBA" id="ARBA00022989"/>
    </source>
</evidence>
<evidence type="ECO:0000256" key="5">
    <source>
        <dbReference type="ARBA" id="ARBA00023136"/>
    </source>
</evidence>
<evidence type="ECO:0000256" key="1">
    <source>
        <dbReference type="ARBA" id="ARBA00004141"/>
    </source>
</evidence>
<dbReference type="EMBL" id="DF933829">
    <property type="protein sequence ID" value="GAM38223.1"/>
    <property type="molecule type" value="Genomic_DNA"/>
</dbReference>
<dbReference type="PANTHER" id="PTHR23504">
    <property type="entry name" value="MAJOR FACILITATOR SUPERFAMILY DOMAIN-CONTAINING PROTEIN 10"/>
    <property type="match status" value="1"/>
</dbReference>
<dbReference type="GO" id="GO:0022857">
    <property type="term" value="F:transmembrane transporter activity"/>
    <property type="evidence" value="ECO:0007669"/>
    <property type="project" value="InterPro"/>
</dbReference>
<accession>A0A6V8HAM8</accession>
<organism evidence="9 10">
    <name type="scientific">Talaromyces pinophilus</name>
    <name type="common">Penicillium pinophilum</name>
    <dbReference type="NCBI Taxonomy" id="128442"/>
    <lineage>
        <taxon>Eukaryota</taxon>
        <taxon>Fungi</taxon>
        <taxon>Dikarya</taxon>
        <taxon>Ascomycota</taxon>
        <taxon>Pezizomycotina</taxon>
        <taxon>Eurotiomycetes</taxon>
        <taxon>Eurotiomycetidae</taxon>
        <taxon>Eurotiales</taxon>
        <taxon>Trichocomaceae</taxon>
        <taxon>Talaromyces</taxon>
        <taxon>Talaromyces sect. Talaromyces</taxon>
    </lineage>
</organism>
<dbReference type="AlphaFoldDB" id="A0A6V8HAM8"/>
<name>A0A6V8HAM8_TALPI</name>
<dbReference type="Proteomes" id="UP000053095">
    <property type="component" value="Unassembled WGS sequence"/>
</dbReference>
<dbReference type="InterPro" id="IPR036259">
    <property type="entry name" value="MFS_trans_sf"/>
</dbReference>
<evidence type="ECO:0000256" key="2">
    <source>
        <dbReference type="ARBA" id="ARBA00022448"/>
    </source>
</evidence>
<dbReference type="PROSITE" id="PS50850">
    <property type="entry name" value="MFS"/>
    <property type="match status" value="1"/>
</dbReference>
<dbReference type="Gene3D" id="1.20.1250.20">
    <property type="entry name" value="MFS general substrate transporter like domains"/>
    <property type="match status" value="1"/>
</dbReference>
<evidence type="ECO:0000256" key="6">
    <source>
        <dbReference type="SAM" id="MobiDB-lite"/>
    </source>
</evidence>
<feature type="transmembrane region" description="Helical" evidence="7">
    <location>
        <begin position="139"/>
        <end position="162"/>
    </location>
</feature>
<comment type="caution">
    <text evidence="9">The sequence shown here is derived from an EMBL/GenBank/DDBJ whole genome shotgun (WGS) entry which is preliminary data.</text>
</comment>
<feature type="transmembrane region" description="Helical" evidence="7">
    <location>
        <begin position="451"/>
        <end position="471"/>
    </location>
</feature>
<feature type="transmembrane region" description="Helical" evidence="7">
    <location>
        <begin position="420"/>
        <end position="444"/>
    </location>
</feature>
<evidence type="ECO:0000313" key="10">
    <source>
        <dbReference type="Proteomes" id="UP000053095"/>
    </source>
</evidence>
<feature type="transmembrane region" description="Helical" evidence="7">
    <location>
        <begin position="301"/>
        <end position="321"/>
    </location>
</feature>
<keyword evidence="10" id="KW-1185">Reference proteome</keyword>
<keyword evidence="2" id="KW-0813">Transport</keyword>
<gene>
    <name evidence="9" type="ORF">TCE0_033r08780</name>
</gene>
<dbReference type="InterPro" id="IPR020846">
    <property type="entry name" value="MFS_dom"/>
</dbReference>
<feature type="domain" description="Major facilitator superfamily (MFS) profile" evidence="8">
    <location>
        <begin position="12"/>
        <end position="515"/>
    </location>
</feature>
<protein>
    <recommendedName>
        <fullName evidence="8">Major facilitator superfamily (MFS) profile domain-containing protein</fullName>
    </recommendedName>
</protein>
<keyword evidence="5 7" id="KW-0472">Membrane</keyword>
<evidence type="ECO:0000313" key="9">
    <source>
        <dbReference type="EMBL" id="GAM38223.1"/>
    </source>
</evidence>
<feature type="transmembrane region" description="Helical" evidence="7">
    <location>
        <begin position="491"/>
        <end position="510"/>
    </location>
</feature>
<feature type="transmembrane region" description="Helical" evidence="7">
    <location>
        <begin position="395"/>
        <end position="414"/>
    </location>
</feature>
<dbReference type="GO" id="GO:0016020">
    <property type="term" value="C:membrane"/>
    <property type="evidence" value="ECO:0007669"/>
    <property type="project" value="UniProtKB-SubCell"/>
</dbReference>
<keyword evidence="4 7" id="KW-1133">Transmembrane helix</keyword>
<evidence type="ECO:0000256" key="3">
    <source>
        <dbReference type="ARBA" id="ARBA00022692"/>
    </source>
</evidence>
<feature type="transmembrane region" description="Helical" evidence="7">
    <location>
        <begin position="48"/>
        <end position="69"/>
    </location>
</feature>
<evidence type="ECO:0000259" key="8">
    <source>
        <dbReference type="PROSITE" id="PS50850"/>
    </source>
</evidence>
<feature type="transmembrane region" description="Helical" evidence="7">
    <location>
        <begin position="362"/>
        <end position="383"/>
    </location>
</feature>
<reference evidence="10" key="1">
    <citation type="journal article" date="2015" name="Genome Announc.">
        <title>Draft genome sequence of Talaromyces cellulolyticus strain Y-94, a source of lignocellulosic biomass-degrading enzymes.</title>
        <authorList>
            <person name="Fujii T."/>
            <person name="Koike H."/>
            <person name="Sawayama S."/>
            <person name="Yano S."/>
            <person name="Inoue H."/>
        </authorList>
    </citation>
    <scope>NUCLEOTIDE SEQUENCE [LARGE SCALE GENOMIC DNA]</scope>
    <source>
        <strain evidence="10">Y-94</strain>
    </source>
</reference>
<feature type="compositionally biased region" description="Polar residues" evidence="6">
    <location>
        <begin position="263"/>
        <end position="282"/>
    </location>
</feature>
<keyword evidence="3 7" id="KW-0812">Transmembrane</keyword>